<dbReference type="InterPro" id="IPR057378">
    <property type="entry name" value="Pre_tape_measure"/>
</dbReference>
<dbReference type="RefSeq" id="WP_333721825.1">
    <property type="nucleotide sequence ID" value="NZ_CP049216.1"/>
</dbReference>
<organism evidence="1 2">
    <name type="scientific">Agrobacterium tumefaciens</name>
    <dbReference type="NCBI Taxonomy" id="358"/>
    <lineage>
        <taxon>Bacteria</taxon>
        <taxon>Pseudomonadati</taxon>
        <taxon>Pseudomonadota</taxon>
        <taxon>Alphaproteobacteria</taxon>
        <taxon>Hyphomicrobiales</taxon>
        <taxon>Rhizobiaceae</taxon>
        <taxon>Rhizobium/Agrobacterium group</taxon>
        <taxon>Agrobacterium</taxon>
        <taxon>Agrobacterium tumefaciens complex</taxon>
    </lineage>
</organism>
<dbReference type="EMBL" id="CP049216">
    <property type="protein sequence ID" value="QTG12356.1"/>
    <property type="molecule type" value="Genomic_DNA"/>
</dbReference>
<dbReference type="Proteomes" id="UP000663946">
    <property type="component" value="Chromosome 1"/>
</dbReference>
<protein>
    <recommendedName>
        <fullName evidence="3">Phage tail assembly protein</fullName>
    </recommendedName>
</protein>
<dbReference type="AlphaFoldDB" id="A0AAJ4MZY6"/>
<accession>A0AAJ4MZY6</accession>
<reference evidence="1" key="1">
    <citation type="submission" date="2020-02" db="EMBL/GenBank/DDBJ databases">
        <title>Unexpected conservation and global transmission of agrobacterial virulence plasmids.</title>
        <authorList>
            <person name="Weisberg A.J."/>
            <person name="Davis E.W. II"/>
            <person name="Tabima J.R."/>
            <person name="Belcher M.S."/>
            <person name="Miller M."/>
            <person name="Kuo C.-H."/>
            <person name="Loper J.E."/>
            <person name="Grunwald N.J."/>
            <person name="Putnam M.L."/>
            <person name="Chang J.H."/>
        </authorList>
    </citation>
    <scope>NUCLEOTIDE SEQUENCE</scope>
    <source>
        <strain evidence="1">Q15/94</strain>
    </source>
</reference>
<proteinExistence type="predicted"/>
<sequence length="145" mass="15652">MKYTLKTEPVTFDGGEIVVRGLTVPDLSQLVDVHQDTATAIYEKFSGKSAEALSEQTVESVALEILGKFPSAIAHLLYLCDAEREPDTTVEPYASLPIDVQVAALEKIATLTFAMQGGVKNFVETVVRLVANAGGLSKELRKPQT</sequence>
<dbReference type="Pfam" id="PF23789">
    <property type="entry name" value="Pre_tape_measure"/>
    <property type="match status" value="1"/>
</dbReference>
<name>A0AAJ4MZY6_AGRTU</name>
<evidence type="ECO:0000313" key="1">
    <source>
        <dbReference type="EMBL" id="QTG12356.1"/>
    </source>
</evidence>
<evidence type="ECO:0008006" key="3">
    <source>
        <dbReference type="Google" id="ProtNLM"/>
    </source>
</evidence>
<evidence type="ECO:0000313" key="2">
    <source>
        <dbReference type="Proteomes" id="UP000663946"/>
    </source>
</evidence>
<gene>
    <name evidence="1" type="ORF">G6M86_03465</name>
</gene>